<feature type="compositionally biased region" description="Acidic residues" evidence="1">
    <location>
        <begin position="552"/>
        <end position="565"/>
    </location>
</feature>
<feature type="compositionally biased region" description="Basic and acidic residues" evidence="1">
    <location>
        <begin position="1170"/>
        <end position="1179"/>
    </location>
</feature>
<dbReference type="EMBL" id="FJUY01000011">
    <property type="protein sequence ID" value="CZT21621.1"/>
    <property type="molecule type" value="Genomic_DNA"/>
</dbReference>
<feature type="compositionally biased region" description="Polar residues" evidence="1">
    <location>
        <begin position="1564"/>
        <end position="1577"/>
    </location>
</feature>
<feature type="region of interest" description="Disordered" evidence="1">
    <location>
        <begin position="1064"/>
        <end position="1118"/>
    </location>
</feature>
<keyword evidence="4" id="KW-1185">Reference proteome</keyword>
<proteinExistence type="predicted"/>
<feature type="compositionally biased region" description="Low complexity" evidence="1">
    <location>
        <begin position="13"/>
        <end position="33"/>
    </location>
</feature>
<dbReference type="GeneID" id="35602601"/>
<feature type="compositionally biased region" description="Acidic residues" evidence="1">
    <location>
        <begin position="1655"/>
        <end position="1682"/>
    </location>
</feature>
<feature type="compositionally biased region" description="Polar residues" evidence="1">
    <location>
        <begin position="1514"/>
        <end position="1523"/>
    </location>
</feature>
<feature type="compositionally biased region" description="Low complexity" evidence="1">
    <location>
        <begin position="789"/>
        <end position="803"/>
    </location>
</feature>
<dbReference type="Proteomes" id="UP000225277">
    <property type="component" value="Unassembled WGS sequence"/>
</dbReference>
<dbReference type="Pfam" id="PF03399">
    <property type="entry name" value="SAC3_GANP"/>
    <property type="match status" value="1"/>
</dbReference>
<feature type="compositionally biased region" description="Basic residues" evidence="1">
    <location>
        <begin position="1002"/>
        <end position="1015"/>
    </location>
</feature>
<sequence length="1717" mass="186316">MSFPSRGRGRGSSRGNRPAASPRGAPSRSSNPNGNVPSGPARGGFGSSRGTFGAATRGSGAQVPRGGRGGSTSRGNAFIKPPSRRAANGGAMAGGLLKDRYEQLKKIRELERKDAERQGIVSAPGQARLLSDAVTPVGTCLDMCAEWERVERAYQNSVAPEELDPDHSAYAPGGPLPVEARMVKKFKRPGAGDGDQLPSDLRPPHVLRTTCDYLFRDLLANAPSLASVHGFIWDRTRAIRNDFSIQQVTKLDDVRIAIECFERIARFHILALHQMATPESQQAARRAETTYEPQQEREQLDRTLLSLMQYYDDYRGRLELTNEAEFRSYCVIFQLDSSQTDTEDRVQTWPKALLGDRKIQAALSLFAAACSTFRRLGPFKALATEHVIARQDWEGFWKVMNSSKISYLQACVAEIYFHLLRDVVLRSIIRAMRPMKPVNGKLGPNTEWSMHDLRDLFYFDDDEQLIAFCALYDLEFYQVGDEDYLDVSSVAGKTLQTPTFGKSIQESSWIVEQKRLGRSWAAVIDGMNVQQARNAGMIHENGENEDMTNAAEEQETGGSGEDDPESLFIPENQNTSGTTVQEPKNATPAGFMSSSPFGQTSNASGTMFGQLKPSTFGQPSGELSLSKPSAFGQPTPPVTSFGQAKPTVTSEKKPTFSFLGPSVTGSGVEPKAAVAGTSPFSTPGSLFGLAGSSPTTAFPDKTLDKPAAQPSTSPFGQPAASLAPSLFAPKQESGNVAASSNPFMATTSTNPFLAPSAPVTSQEKLPAPSFSFSKPEQTQAQTVPSLFGDLSAPASTPAALSDPAPEEMNSKSTTASTPFAAPLQPPSTLTTHGGQDTNTGSQSPPRRSSINNLPDTKPKKPSPLSHSFTFSDESGSHAGASLIGHATTKQPTVEDLFPGREKTALPPSFTQTKPAAQSPINIQPAAPSFDALLARLSEELTTDPVSGFLKQYVDYTVKQVITKVQEDLYWERMNAEADEFRSWFLQDKYGKRWRDTCRRQRLAKQGRERRKRAQKRLHESRNGESLSFEEIRGAASSLRSSKASSVASHQSRRDMVDAMYKSTLGSSRFPNDRQAQAGSKRSVSSQGPDSAMGSTENGHKRMKSTSHVDDHGRVPQSSGIARSSFLNFALPTDAPNRSSTTKSPYFRMKALGVKPSTYGDTGTRQGTKRPRSESFDTEQRSQSSTSLLRASSDQLRERNDGLMRPPSTRSVRSKADDEDEALFARLKAAREGLRESGSFLRNEVEKESELRRSASSLSDRESPSLARARAEIRLQTSQADSDFGASLSDREVPAYRLRESRFVPREQYGRARERASEIIASRSQRAESFMWQADRLGFDHSAEDNIGADALSDAIEPSFNSQPNMPNGVNGISGASSFLSKAAPADDLLGINDAHFNGFDGSGFGSNTPFFPQASLPAPPITSGAPVPFLEDSLTQDSSNPFLQAPVSNSPFISQSGDVSQHAYQPSQALAFDAATNSMTYDNTIQQSQIEGALSRSFVQPSQDGPSSFAPPSLASQPSQTASKAVPSVSDDEYEDQAKNDEPNMLDNGMNVEVGDGDGDDSQSDTAVQFKPKTSANRFAMLAENDEENESQEGGFAGELSSDDEQTEAQPDSYQYDDGANGEYDSENGEEFESDQGQGQARDTGAGESNAGFYSEEEGDDAEDEMEYDSEEGSWDEDDDDGPGFVPQVASRYLQPQPNEALQVVGHNEDDAIELSD</sequence>
<feature type="region of interest" description="Disordered" evidence="1">
    <location>
        <begin position="1"/>
        <end position="92"/>
    </location>
</feature>
<feature type="compositionally biased region" description="Polar residues" evidence="1">
    <location>
        <begin position="732"/>
        <end position="751"/>
    </location>
</feature>
<feature type="region of interest" description="Disordered" evidence="1">
    <location>
        <begin position="1150"/>
        <end position="1218"/>
    </location>
</feature>
<evidence type="ECO:0000313" key="3">
    <source>
        <dbReference type="EMBL" id="CZT21621.1"/>
    </source>
</evidence>
<feature type="region of interest" description="Disordered" evidence="1">
    <location>
        <begin position="1241"/>
        <end position="1264"/>
    </location>
</feature>
<dbReference type="OrthoDB" id="264795at2759"/>
<feature type="compositionally biased region" description="Low complexity" evidence="1">
    <location>
        <begin position="1180"/>
        <end position="1192"/>
    </location>
</feature>
<dbReference type="PANTHER" id="PTHR12436:SF3">
    <property type="entry name" value="GERMINAL-CENTER ASSOCIATED NUCLEAR PROTEIN"/>
    <property type="match status" value="1"/>
</dbReference>
<feature type="region of interest" description="Disordered" evidence="1">
    <location>
        <begin position="540"/>
        <end position="580"/>
    </location>
</feature>
<dbReference type="RefSeq" id="XP_023628510.1">
    <property type="nucleotide sequence ID" value="XM_023772742.1"/>
</dbReference>
<dbReference type="PANTHER" id="PTHR12436">
    <property type="entry name" value="80 KDA MCM3-ASSOCIATED PROTEIN"/>
    <property type="match status" value="1"/>
</dbReference>
<feature type="region of interest" description="Disordered" evidence="1">
    <location>
        <begin position="1497"/>
        <end position="1717"/>
    </location>
</feature>
<dbReference type="InterPro" id="IPR045107">
    <property type="entry name" value="SAC3/GANP/THP3"/>
</dbReference>
<feature type="compositionally biased region" description="Basic and acidic residues" evidence="1">
    <location>
        <begin position="1242"/>
        <end position="1264"/>
    </location>
</feature>
<feature type="compositionally biased region" description="Polar residues" evidence="1">
    <location>
        <begin position="770"/>
        <end position="784"/>
    </location>
</feature>
<feature type="compositionally biased region" description="Polar residues" evidence="1">
    <location>
        <begin position="1064"/>
        <end position="1096"/>
    </location>
</feature>
<feature type="compositionally biased region" description="Polar residues" evidence="1">
    <location>
        <begin position="1497"/>
        <end position="1506"/>
    </location>
</feature>
<evidence type="ECO:0000259" key="2">
    <source>
        <dbReference type="Pfam" id="PF03399"/>
    </source>
</evidence>
<organism evidence="3 4">
    <name type="scientific">Ramularia collo-cygni</name>
    <dbReference type="NCBI Taxonomy" id="112498"/>
    <lineage>
        <taxon>Eukaryota</taxon>
        <taxon>Fungi</taxon>
        <taxon>Dikarya</taxon>
        <taxon>Ascomycota</taxon>
        <taxon>Pezizomycotina</taxon>
        <taxon>Dothideomycetes</taxon>
        <taxon>Dothideomycetidae</taxon>
        <taxon>Mycosphaerellales</taxon>
        <taxon>Mycosphaerellaceae</taxon>
        <taxon>Ramularia</taxon>
    </lineage>
</organism>
<dbReference type="GO" id="GO:0070390">
    <property type="term" value="C:transcription export complex 2"/>
    <property type="evidence" value="ECO:0007669"/>
    <property type="project" value="TreeGrafter"/>
</dbReference>
<dbReference type="GO" id="GO:0005737">
    <property type="term" value="C:cytoplasm"/>
    <property type="evidence" value="ECO:0007669"/>
    <property type="project" value="TreeGrafter"/>
</dbReference>
<feature type="compositionally biased region" description="Low complexity" evidence="1">
    <location>
        <begin position="718"/>
        <end position="729"/>
    </location>
</feature>
<feature type="compositionally biased region" description="Polar residues" evidence="1">
    <location>
        <begin position="571"/>
        <end position="580"/>
    </location>
</feature>
<feature type="compositionally biased region" description="Polar residues" evidence="1">
    <location>
        <begin position="826"/>
        <end position="854"/>
    </location>
</feature>
<protein>
    <recommendedName>
        <fullName evidence="2">SAC3/GANP/THP3 conserved domain-containing protein</fullName>
    </recommendedName>
</protein>
<feature type="compositionally biased region" description="Polar residues" evidence="1">
    <location>
        <begin position="864"/>
        <end position="873"/>
    </location>
</feature>
<reference evidence="3 4" key="1">
    <citation type="submission" date="2016-03" db="EMBL/GenBank/DDBJ databases">
        <authorList>
            <person name="Ploux O."/>
        </authorList>
    </citation>
    <scope>NUCLEOTIDE SEQUENCE [LARGE SCALE GENOMIC DNA]</scope>
    <source>
        <strain evidence="3 4">URUG2</strain>
    </source>
</reference>
<feature type="compositionally biased region" description="Polar residues" evidence="1">
    <location>
        <begin position="638"/>
        <end position="649"/>
    </location>
</feature>
<evidence type="ECO:0000313" key="4">
    <source>
        <dbReference type="Proteomes" id="UP000225277"/>
    </source>
</evidence>
<gene>
    <name evidence="3" type="ORF">RCC_07485</name>
</gene>
<feature type="compositionally biased region" description="Polar residues" evidence="1">
    <location>
        <begin position="1433"/>
        <end position="1460"/>
    </location>
</feature>
<feature type="region of interest" description="Disordered" evidence="1">
    <location>
        <begin position="631"/>
        <end position="879"/>
    </location>
</feature>
<dbReference type="GO" id="GO:0006406">
    <property type="term" value="P:mRNA export from nucleus"/>
    <property type="evidence" value="ECO:0007669"/>
    <property type="project" value="TreeGrafter"/>
</dbReference>
<dbReference type="STRING" id="112498.A0A2D3UXP0"/>
<name>A0A2D3UXP0_9PEZI</name>
<feature type="region of interest" description="Disordered" evidence="1">
    <location>
        <begin position="1422"/>
        <end position="1460"/>
    </location>
</feature>
<evidence type="ECO:0000256" key="1">
    <source>
        <dbReference type="SAM" id="MobiDB-lite"/>
    </source>
</evidence>
<dbReference type="InterPro" id="IPR005062">
    <property type="entry name" value="SAC3/GANP/THP3_conserved"/>
</dbReference>
<feature type="region of interest" description="Disordered" evidence="1">
    <location>
        <begin position="1002"/>
        <end position="1028"/>
    </location>
</feature>
<dbReference type="Gene3D" id="1.25.40.990">
    <property type="match status" value="1"/>
</dbReference>
<feature type="compositionally biased region" description="Acidic residues" evidence="1">
    <location>
        <begin position="1624"/>
        <end position="1634"/>
    </location>
</feature>
<accession>A0A2D3UXP0</accession>
<feature type="domain" description="SAC3/GANP/THP3 conserved" evidence="2">
    <location>
        <begin position="143"/>
        <end position="477"/>
    </location>
</feature>